<evidence type="ECO:0000256" key="13">
    <source>
        <dbReference type="ARBA" id="ARBA00023098"/>
    </source>
</evidence>
<evidence type="ECO:0000256" key="3">
    <source>
        <dbReference type="ARBA" id="ARBA00005119"/>
    </source>
</evidence>
<dbReference type="GO" id="GO:0016024">
    <property type="term" value="P:CDP-diacylglycerol biosynthetic process"/>
    <property type="evidence" value="ECO:0007669"/>
    <property type="project" value="TreeGrafter"/>
</dbReference>
<dbReference type="Proteomes" id="UP001217754">
    <property type="component" value="Chromosome 2"/>
</dbReference>
<feature type="compositionally biased region" description="Basic and acidic residues" evidence="19">
    <location>
        <begin position="96"/>
        <end position="128"/>
    </location>
</feature>
<evidence type="ECO:0000256" key="4">
    <source>
        <dbReference type="ARBA" id="ARBA00005189"/>
    </source>
</evidence>
<dbReference type="GO" id="GO:0004605">
    <property type="term" value="F:phosphatidate cytidylyltransferase activity"/>
    <property type="evidence" value="ECO:0007669"/>
    <property type="project" value="UniProtKB-EC"/>
</dbReference>
<comment type="cofactor">
    <cofactor evidence="1">
        <name>Mg(2+)</name>
        <dbReference type="ChEBI" id="CHEBI:18420"/>
    </cofactor>
</comment>
<evidence type="ECO:0000256" key="19">
    <source>
        <dbReference type="SAM" id="MobiDB-lite"/>
    </source>
</evidence>
<sequence>MWGMTPMTRLAARAAQSSASRSGLCYAVPTAFRSSPGALLCTKRGLSSSLCWAERNEDRTRKDFREDAAAERAADQKYDAAAEKEGYDSQDYASKVSKEQSVRDDFRQDAEAEREADKAYDAAAEKEGYNPSDYTAEGRESAEEKERNEFREDALAEREADEKDDAAARKAGFQRYPASFVLPTTVPHISRLATTEAEHRKKLLHVLNVINLPQFLYAFAYGSGVFSQAKMAKQQPGGVPPMIDMVIAVRNPAMWHARNMLTNPHHYPWWVRWGGHWALRKVQNMGAGIWYVPYVKSEGEIIKYGVISVDRMCEDLLQWDTLYVSGRMHKPIATLFDSTDGRVPIAEQANLASALRVSFLLLPERFTEEDLYTTMASLSYMGDFRMKVPGGENQNKVQNIVQNQKAWFRFMCADLVTRFRFVRVEPESGVKWHTMMQDISPNTRASIASNLPANLRKRIIKHYLRNPSHHPLFKELSEMGEEAFERDAATPQVLPEVKKLSKSDAKVENLASGASANNDQLPPLITRFWLAVVQQDSFNEVLKDQLAATVNYPAQVQSLKGLYTAGIGRSLRYLLSKFNKYREGQKK</sequence>
<evidence type="ECO:0000256" key="12">
    <source>
        <dbReference type="ARBA" id="ARBA00022842"/>
    </source>
</evidence>
<keyword evidence="13" id="KW-0443">Lipid metabolism</keyword>
<keyword evidence="11" id="KW-0999">Mitochondrion inner membrane</keyword>
<evidence type="ECO:0000256" key="7">
    <source>
        <dbReference type="ARBA" id="ARBA00018337"/>
    </source>
</evidence>
<comment type="pathway">
    <text evidence="3">Phospholipid metabolism; CDP-diacylglycerol biosynthesis; CDP-diacylglycerol from sn-glycerol 3-phosphate: step 3/3.</text>
</comment>
<dbReference type="EMBL" id="CP119959">
    <property type="protein sequence ID" value="WFD38455.1"/>
    <property type="molecule type" value="Genomic_DNA"/>
</dbReference>
<dbReference type="PANTHER" id="PTHR13619">
    <property type="entry name" value="PHOSPHATIDATE CYTIDYLYLTRANSFERASE, MITOCHONDRIAL"/>
    <property type="match status" value="1"/>
</dbReference>
<evidence type="ECO:0000256" key="2">
    <source>
        <dbReference type="ARBA" id="ARBA00004443"/>
    </source>
</evidence>
<evidence type="ECO:0000256" key="14">
    <source>
        <dbReference type="ARBA" id="ARBA00023128"/>
    </source>
</evidence>
<evidence type="ECO:0000256" key="8">
    <source>
        <dbReference type="ARBA" id="ARBA00022516"/>
    </source>
</evidence>
<evidence type="ECO:0000256" key="5">
    <source>
        <dbReference type="ARBA" id="ARBA00005458"/>
    </source>
</evidence>
<keyword evidence="16" id="KW-0594">Phospholipid biosynthesis</keyword>
<accession>A0AAF0EX09</accession>
<evidence type="ECO:0000313" key="21">
    <source>
        <dbReference type="Proteomes" id="UP001217754"/>
    </source>
</evidence>
<evidence type="ECO:0000256" key="17">
    <source>
        <dbReference type="ARBA" id="ARBA00023264"/>
    </source>
</evidence>
<reference evidence="20" key="1">
    <citation type="submission" date="2023-03" db="EMBL/GenBank/DDBJ databases">
        <title>Mating type loci evolution in Malassezia.</title>
        <authorList>
            <person name="Coelho M.A."/>
        </authorList>
    </citation>
    <scope>NUCLEOTIDE SEQUENCE</scope>
    <source>
        <strain evidence="20">CBS 9431</strain>
    </source>
</reference>
<gene>
    <name evidence="20" type="primary">TAM41</name>
    <name evidence="20" type="ORF">MJAP1_001408</name>
</gene>
<comment type="similarity">
    <text evidence="5">Belongs to the TAM41 family.</text>
</comment>
<evidence type="ECO:0000256" key="15">
    <source>
        <dbReference type="ARBA" id="ARBA00023136"/>
    </source>
</evidence>
<evidence type="ECO:0000256" key="10">
    <source>
        <dbReference type="ARBA" id="ARBA00022695"/>
    </source>
</evidence>
<feature type="region of interest" description="Disordered" evidence="19">
    <location>
        <begin position="61"/>
        <end position="167"/>
    </location>
</feature>
<name>A0AAF0EX09_9BASI</name>
<protein>
    <recommendedName>
        <fullName evidence="7">Phosphatidate cytidylyltransferase, mitochondrial</fullName>
        <ecNumber evidence="6">2.7.7.41</ecNumber>
    </recommendedName>
    <alternativeName>
        <fullName evidence="18">CDP-diacylglycerol synthase</fullName>
    </alternativeName>
</protein>
<keyword evidence="14" id="KW-0496">Mitochondrion</keyword>
<proteinExistence type="inferred from homology"/>
<keyword evidence="8" id="KW-0444">Lipid biosynthesis</keyword>
<keyword evidence="10" id="KW-0548">Nucleotidyltransferase</keyword>
<keyword evidence="9" id="KW-0808">Transferase</keyword>
<keyword evidence="17" id="KW-1208">Phospholipid metabolism</keyword>
<keyword evidence="15" id="KW-0472">Membrane</keyword>
<dbReference type="GeneID" id="85225057"/>
<dbReference type="Pfam" id="PF09139">
    <property type="entry name" value="Tam41_Mmp37"/>
    <property type="match status" value="1"/>
</dbReference>
<evidence type="ECO:0000256" key="6">
    <source>
        <dbReference type="ARBA" id="ARBA00012487"/>
    </source>
</evidence>
<dbReference type="GO" id="GO:0005743">
    <property type="term" value="C:mitochondrial inner membrane"/>
    <property type="evidence" value="ECO:0007669"/>
    <property type="project" value="UniProtKB-SubCell"/>
</dbReference>
<dbReference type="RefSeq" id="XP_060121352.1">
    <property type="nucleotide sequence ID" value="XM_060265369.1"/>
</dbReference>
<dbReference type="AlphaFoldDB" id="A0AAF0EX09"/>
<dbReference type="InterPro" id="IPR015222">
    <property type="entry name" value="Tam41"/>
</dbReference>
<feature type="compositionally biased region" description="Basic and acidic residues" evidence="19">
    <location>
        <begin position="61"/>
        <end position="87"/>
    </location>
</feature>
<evidence type="ECO:0000256" key="9">
    <source>
        <dbReference type="ARBA" id="ARBA00022679"/>
    </source>
</evidence>
<comment type="pathway">
    <text evidence="4">Lipid metabolism.</text>
</comment>
<evidence type="ECO:0000256" key="1">
    <source>
        <dbReference type="ARBA" id="ARBA00001946"/>
    </source>
</evidence>
<evidence type="ECO:0000256" key="11">
    <source>
        <dbReference type="ARBA" id="ARBA00022792"/>
    </source>
</evidence>
<keyword evidence="12" id="KW-0460">Magnesium</keyword>
<organism evidence="20 21">
    <name type="scientific">Malassezia japonica</name>
    <dbReference type="NCBI Taxonomy" id="223818"/>
    <lineage>
        <taxon>Eukaryota</taxon>
        <taxon>Fungi</taxon>
        <taxon>Dikarya</taxon>
        <taxon>Basidiomycota</taxon>
        <taxon>Ustilaginomycotina</taxon>
        <taxon>Malasseziomycetes</taxon>
        <taxon>Malasseziales</taxon>
        <taxon>Malasseziaceae</taxon>
        <taxon>Malassezia</taxon>
    </lineage>
</organism>
<dbReference type="EC" id="2.7.7.41" evidence="6"/>
<evidence type="ECO:0000256" key="16">
    <source>
        <dbReference type="ARBA" id="ARBA00023209"/>
    </source>
</evidence>
<evidence type="ECO:0000256" key="18">
    <source>
        <dbReference type="ARBA" id="ARBA00029893"/>
    </source>
</evidence>
<keyword evidence="21" id="KW-1185">Reference proteome</keyword>
<feature type="compositionally biased region" description="Basic and acidic residues" evidence="19">
    <location>
        <begin position="136"/>
        <end position="167"/>
    </location>
</feature>
<dbReference type="GO" id="GO:0032049">
    <property type="term" value="P:cardiolipin biosynthetic process"/>
    <property type="evidence" value="ECO:0007669"/>
    <property type="project" value="InterPro"/>
</dbReference>
<evidence type="ECO:0000313" key="20">
    <source>
        <dbReference type="EMBL" id="WFD38455.1"/>
    </source>
</evidence>
<comment type="subcellular location">
    <subcellularLocation>
        <location evidence="2">Mitochondrion inner membrane</location>
        <topology evidence="2">Peripheral membrane protein</topology>
        <orientation evidence="2">Matrix side</orientation>
    </subcellularLocation>
</comment>
<dbReference type="PANTHER" id="PTHR13619:SF0">
    <property type="entry name" value="PHOSPHATIDATE CYTIDYLYLTRANSFERASE, MITOCHONDRIAL"/>
    <property type="match status" value="1"/>
</dbReference>